<name>W6M9X5_9GAMM</name>
<reference evidence="1" key="1">
    <citation type="submission" date="2013-07" db="EMBL/GenBank/DDBJ databases">
        <authorList>
            <person name="McIlroy S."/>
        </authorList>
    </citation>
    <scope>NUCLEOTIDE SEQUENCE [LARGE SCALE GENOMIC DNA]</scope>
    <source>
        <strain evidence="1">Run_A_D11</strain>
    </source>
</reference>
<dbReference type="Proteomes" id="UP000035760">
    <property type="component" value="Unassembled WGS sequence"/>
</dbReference>
<evidence type="ECO:0000313" key="2">
    <source>
        <dbReference type="Proteomes" id="UP000035760"/>
    </source>
</evidence>
<proteinExistence type="predicted"/>
<dbReference type="PROSITE" id="PS51257">
    <property type="entry name" value="PROKAR_LIPOPROTEIN"/>
    <property type="match status" value="1"/>
</dbReference>
<evidence type="ECO:0000313" key="1">
    <source>
        <dbReference type="EMBL" id="CDI04477.1"/>
    </source>
</evidence>
<keyword evidence="2" id="KW-1185">Reference proteome</keyword>
<keyword evidence="1" id="KW-0449">Lipoprotein</keyword>
<dbReference type="EMBL" id="CBTJ020000111">
    <property type="protein sequence ID" value="CDI04477.1"/>
    <property type="molecule type" value="Genomic_DNA"/>
</dbReference>
<dbReference type="Gene3D" id="3.30.70.2050">
    <property type="match status" value="1"/>
</dbReference>
<dbReference type="PANTHER" id="PTHR41247">
    <property type="entry name" value="HTH-TYPE TRANSCRIPTIONAL REPRESSOR YCNK"/>
    <property type="match status" value="1"/>
</dbReference>
<dbReference type="RefSeq" id="WP_053085440.1">
    <property type="nucleotide sequence ID" value="NZ_CBTJ020000111.1"/>
</dbReference>
<dbReference type="SUPFAM" id="SSF160387">
    <property type="entry name" value="NosL/MerB-like"/>
    <property type="match status" value="1"/>
</dbReference>
<dbReference type="InterPro" id="IPR008719">
    <property type="entry name" value="N2O_reductase_NosL"/>
</dbReference>
<reference evidence="1" key="2">
    <citation type="submission" date="2014-03" db="EMBL/GenBank/DDBJ databases">
        <title>Candidatus Competibacter-lineage genomes retrieved from metagenomes reveal functional metabolic diversity.</title>
        <authorList>
            <person name="McIlroy S.J."/>
            <person name="Albertsen M."/>
            <person name="Andresen E.K."/>
            <person name="Saunders A.M."/>
            <person name="Kristiansen R."/>
            <person name="Stokholm-Bjerregaard M."/>
            <person name="Nielsen K.L."/>
            <person name="Nielsen P.H."/>
        </authorList>
    </citation>
    <scope>NUCLEOTIDE SEQUENCE</scope>
    <source>
        <strain evidence="1">Run_A_D11</strain>
    </source>
</reference>
<comment type="caution">
    <text evidence="1">The sequence shown here is derived from an EMBL/GenBank/DDBJ whole genome shotgun (WGS) entry which is preliminary data.</text>
</comment>
<dbReference type="PANTHER" id="PTHR41247:SF1">
    <property type="entry name" value="HTH-TYPE TRANSCRIPTIONAL REPRESSOR YCNK"/>
    <property type="match status" value="1"/>
</dbReference>
<organism evidence="1 2">
    <name type="scientific">Candidatus Competibacter denitrificans Run_A_D11</name>
    <dbReference type="NCBI Taxonomy" id="1400863"/>
    <lineage>
        <taxon>Bacteria</taxon>
        <taxon>Pseudomonadati</taxon>
        <taxon>Pseudomonadota</taxon>
        <taxon>Gammaproteobacteria</taxon>
        <taxon>Candidatus Competibacteraceae</taxon>
        <taxon>Candidatus Competibacter</taxon>
    </lineage>
</organism>
<dbReference type="STRING" id="1400863.BN873_980078"/>
<dbReference type="OrthoDB" id="982633at2"/>
<accession>W6M9X5</accession>
<gene>
    <name evidence="1" type="ORF">BN873_980078</name>
</gene>
<dbReference type="Gene3D" id="3.30.70.2060">
    <property type="match status" value="1"/>
</dbReference>
<sequence length="180" mass="20257">MKRESLAWRLTCLTHRSLSVVLISGILGLAGCGEDIKPNAQEITAGTFCSLDGMLLQDYPGPKAQIHYDQGEPDFFCDTMEMFAIYLEPEQKKRVVALYTQDMGKADWTRPQGYWIDAKTAFYVTGSRRAGSMGPTLGSFAREEDAREFIKQYGGQMLRFDQVRPETVTLDGGVLHDERM</sequence>
<dbReference type="AlphaFoldDB" id="W6M9X5"/>
<protein>
    <submittedName>
        <fullName evidence="1">NosL lipoprotein</fullName>
    </submittedName>
</protein>
<dbReference type="Pfam" id="PF05573">
    <property type="entry name" value="NosL"/>
    <property type="match status" value="1"/>
</dbReference>